<evidence type="ECO:0000313" key="3">
    <source>
        <dbReference type="Proteomes" id="UP000075880"/>
    </source>
</evidence>
<dbReference type="AlphaFoldDB" id="A0AAG5DQI1"/>
<dbReference type="PANTHER" id="PTHR33053:SF9">
    <property type="entry name" value="AGAP000105-PA"/>
    <property type="match status" value="1"/>
</dbReference>
<feature type="region of interest" description="Disordered" evidence="1">
    <location>
        <begin position="1"/>
        <end position="66"/>
    </location>
</feature>
<name>A0AAG5DQI1_ANOAO</name>
<proteinExistence type="predicted"/>
<evidence type="ECO:0008006" key="4">
    <source>
        <dbReference type="Google" id="ProtNLM"/>
    </source>
</evidence>
<reference evidence="2" key="1">
    <citation type="submission" date="2024-04" db="UniProtKB">
        <authorList>
            <consortium name="EnsemblMetazoa"/>
        </authorList>
    </citation>
    <scope>IDENTIFICATION</scope>
    <source>
        <strain evidence="2">EBRO</strain>
    </source>
</reference>
<evidence type="ECO:0000313" key="2">
    <source>
        <dbReference type="EnsemblMetazoa" id="ENSAATROPP013285"/>
    </source>
</evidence>
<accession>A0AAG5DQI1</accession>
<feature type="compositionally biased region" description="Acidic residues" evidence="1">
    <location>
        <begin position="21"/>
        <end position="53"/>
    </location>
</feature>
<organism evidence="2 3">
    <name type="scientific">Anopheles atroparvus</name>
    <name type="common">European mosquito</name>
    <dbReference type="NCBI Taxonomy" id="41427"/>
    <lineage>
        <taxon>Eukaryota</taxon>
        <taxon>Metazoa</taxon>
        <taxon>Ecdysozoa</taxon>
        <taxon>Arthropoda</taxon>
        <taxon>Hexapoda</taxon>
        <taxon>Insecta</taxon>
        <taxon>Pterygota</taxon>
        <taxon>Neoptera</taxon>
        <taxon>Endopterygota</taxon>
        <taxon>Diptera</taxon>
        <taxon>Nematocera</taxon>
        <taxon>Culicoidea</taxon>
        <taxon>Culicidae</taxon>
        <taxon>Anophelinae</taxon>
        <taxon>Anopheles</taxon>
    </lineage>
</organism>
<keyword evidence="3" id="KW-1185">Reference proteome</keyword>
<dbReference type="EnsemblMetazoa" id="ENSAATROPT014579">
    <property type="protein sequence ID" value="ENSAATROPP013285"/>
    <property type="gene ID" value="ENSAATROPG011826"/>
</dbReference>
<protein>
    <recommendedName>
        <fullName evidence="4">Transposase domain-containing protein</fullName>
    </recommendedName>
</protein>
<dbReference type="Proteomes" id="UP000075880">
    <property type="component" value="Unassembled WGS sequence"/>
</dbReference>
<dbReference type="PANTHER" id="PTHR33053">
    <property type="entry name" value="PROTEIN, PUTATIVE-RELATED"/>
    <property type="match status" value="1"/>
</dbReference>
<sequence length="641" mass="72986">MEITGESTTQPSENFHNIEMNNDDSADEIEDWVEVVDDSEDSVLQSNDEDSESDTGTGEEQPFGGKSMQQCIADWSVDRGLTHEDLNTLFPILNAFTPYRFPKDARTLLGTYKNGPASKQIVPITGGQLWYHGIGKCLQEYYGDVQPKVPNISINVSIDGLPLHNSGPTQFWPILMNIWETPEVPCLVVGIFCGPSKPSILEEYLRPLVDELITLSDNGIIIAGTEIRVHVRAFIADSPARSFIKGVINFNGKHGCQKCVVKGEYSRASHRLFFRGVDAQQRTDEEFRSMDVYIGHHKERTPLLEIPRFDVIKDVVIADRLHLIDLGVTKKLLKGWMSGKMGNCTKWSHDTCLEINALLDNLRFPSEIHRKPRSVELLPRWKGTELSNFLHYSSVVVLKGRISDSEYNHFMLYFCAITLFSSVVYKAHWPEAAQLLDKFVVEFSTVYGIEYTSSNIHNLHHIYEDVNRFGPLHTISSYPFESKLGRIKKSLRHGYKSLEQCVNRLAEQSRRQKIAIPVPTTPLLKIKGDKVQLRLDNSFTLREGHRDEWFLTKNEIIVKFSSAAQVGPLLSIFGKYFTCITESYSYYNSPFMKNIYEAKMSNLSTTNRVFQIAEVKCKMVAIKTDIPDSFLFIPLLHTLIR</sequence>
<evidence type="ECO:0000256" key="1">
    <source>
        <dbReference type="SAM" id="MobiDB-lite"/>
    </source>
</evidence>
<feature type="compositionally biased region" description="Polar residues" evidence="1">
    <location>
        <begin position="1"/>
        <end position="15"/>
    </location>
</feature>